<protein>
    <submittedName>
        <fullName evidence="3">DUF4168 domain-containing protein</fullName>
    </submittedName>
</protein>
<gene>
    <name evidence="3" type="ORF">NFC81_11450</name>
</gene>
<proteinExistence type="predicted"/>
<evidence type="ECO:0000313" key="3">
    <source>
        <dbReference type="EMBL" id="WLD57330.1"/>
    </source>
</evidence>
<evidence type="ECO:0000256" key="1">
    <source>
        <dbReference type="SAM" id="SignalP"/>
    </source>
</evidence>
<feature type="signal peptide" evidence="1">
    <location>
        <begin position="1"/>
        <end position="19"/>
    </location>
</feature>
<reference evidence="3" key="1">
    <citation type="submission" date="2022-07" db="EMBL/GenBank/DDBJ databases">
        <title>Complete genome sequence of Salinispirillum sp. LH10-3-1 capable of multiple carbohydrate inversion isolated from a soda lake.</title>
        <authorList>
            <person name="Liu J."/>
            <person name="Zhai Y."/>
            <person name="Zhang H."/>
            <person name="Yang H."/>
            <person name="Qu J."/>
            <person name="Li J."/>
        </authorList>
    </citation>
    <scope>NUCLEOTIDE SEQUENCE</scope>
    <source>
        <strain evidence="3">LH 10-3-1</strain>
    </source>
</reference>
<organism evidence="3">
    <name type="scientific">Salinispirillum sp. LH 10-3-1</name>
    <dbReference type="NCBI Taxonomy" id="2952525"/>
    <lineage>
        <taxon>Bacteria</taxon>
        <taxon>Pseudomonadati</taxon>
        <taxon>Pseudomonadota</taxon>
        <taxon>Gammaproteobacteria</taxon>
        <taxon>Oceanospirillales</taxon>
        <taxon>Saccharospirillaceae</taxon>
        <taxon>Salinispirillum</taxon>
    </lineage>
</organism>
<accession>A0AB38YEL9</accession>
<keyword evidence="1" id="KW-0732">Signal</keyword>
<name>A0AB38YEL9_9GAMM</name>
<dbReference type="Pfam" id="PF13767">
    <property type="entry name" value="DUF4168"/>
    <property type="match status" value="1"/>
</dbReference>
<dbReference type="RefSeq" id="WP_304994616.1">
    <property type="nucleotide sequence ID" value="NZ_CP101717.1"/>
</dbReference>
<dbReference type="EMBL" id="CP101717">
    <property type="protein sequence ID" value="WLD57330.1"/>
    <property type="molecule type" value="Genomic_DNA"/>
</dbReference>
<feature type="chain" id="PRO_5044233750" evidence="1">
    <location>
        <begin position="20"/>
        <end position="112"/>
    </location>
</feature>
<sequence length="112" mass="12336">MQKLIALMFALLIGMGGAAAVSAQEMDAEFNEQQLELFVEVQTDIEEIRNEYSARLATVEDPADAAALQEEAGQLMVEAVEDIGLEVATYNNIAFAIQNDPELLERVQNMMN</sequence>
<dbReference type="InterPro" id="IPR025433">
    <property type="entry name" value="DUF4168"/>
</dbReference>
<evidence type="ECO:0000259" key="2">
    <source>
        <dbReference type="Pfam" id="PF13767"/>
    </source>
</evidence>
<feature type="domain" description="DUF4168" evidence="2">
    <location>
        <begin position="31"/>
        <end position="107"/>
    </location>
</feature>
<dbReference type="AlphaFoldDB" id="A0AB38YEL9"/>